<evidence type="ECO:0000313" key="2">
    <source>
        <dbReference type="Proteomes" id="UP001152888"/>
    </source>
</evidence>
<dbReference type="EMBL" id="CAKOFQ010007165">
    <property type="protein sequence ID" value="CAH1993075.1"/>
    <property type="molecule type" value="Genomic_DNA"/>
</dbReference>
<protein>
    <submittedName>
        <fullName evidence="1">Uncharacterized protein</fullName>
    </submittedName>
</protein>
<evidence type="ECO:0000313" key="1">
    <source>
        <dbReference type="EMBL" id="CAH1993075.1"/>
    </source>
</evidence>
<reference evidence="1" key="1">
    <citation type="submission" date="2022-03" db="EMBL/GenBank/DDBJ databases">
        <authorList>
            <person name="Sayadi A."/>
        </authorList>
    </citation>
    <scope>NUCLEOTIDE SEQUENCE</scope>
</reference>
<dbReference type="AlphaFoldDB" id="A0A9P0PQ35"/>
<organism evidence="1 2">
    <name type="scientific">Acanthoscelides obtectus</name>
    <name type="common">Bean weevil</name>
    <name type="synonym">Bruchus obtectus</name>
    <dbReference type="NCBI Taxonomy" id="200917"/>
    <lineage>
        <taxon>Eukaryota</taxon>
        <taxon>Metazoa</taxon>
        <taxon>Ecdysozoa</taxon>
        <taxon>Arthropoda</taxon>
        <taxon>Hexapoda</taxon>
        <taxon>Insecta</taxon>
        <taxon>Pterygota</taxon>
        <taxon>Neoptera</taxon>
        <taxon>Endopterygota</taxon>
        <taxon>Coleoptera</taxon>
        <taxon>Polyphaga</taxon>
        <taxon>Cucujiformia</taxon>
        <taxon>Chrysomeloidea</taxon>
        <taxon>Chrysomelidae</taxon>
        <taxon>Bruchinae</taxon>
        <taxon>Bruchini</taxon>
        <taxon>Acanthoscelides</taxon>
    </lineage>
</organism>
<gene>
    <name evidence="1" type="ORF">ACAOBT_LOCUS21272</name>
</gene>
<proteinExistence type="predicted"/>
<comment type="caution">
    <text evidence="1">The sequence shown here is derived from an EMBL/GenBank/DDBJ whole genome shotgun (WGS) entry which is preliminary data.</text>
</comment>
<keyword evidence="2" id="KW-1185">Reference proteome</keyword>
<name>A0A9P0PQ35_ACAOB</name>
<sequence>MTLYRSPRTRQPRIPGCGSQHNAPVCTAADWLPAARTCVGECMWLRQSPRTSCSCQTYFAFRTFSKDDFRYREIYSGN</sequence>
<dbReference type="Proteomes" id="UP001152888">
    <property type="component" value="Unassembled WGS sequence"/>
</dbReference>
<accession>A0A9P0PQ35</accession>
<dbReference type="OrthoDB" id="8138519at2759"/>